<sequence length="125" mass="13501">MSEGLRLFLAEDGADPERLDGLTGQLRAELRRLDVDDVQTLPGGAPPPGTRAFDMQAVGAILVLLGQNPEVLRSVVTVVRGWLGRSDGTRRTVRLELGGDVLELSEASVAEQERLVDLFVSRHGT</sequence>
<dbReference type="Proteomes" id="UP001519654">
    <property type="component" value="Unassembled WGS sequence"/>
</dbReference>
<accession>A0ABS5YGP5</accession>
<name>A0ABS5YGP5_9ACTN</name>
<comment type="caution">
    <text evidence="1">The sequence shown here is derived from an EMBL/GenBank/DDBJ whole genome shotgun (WGS) entry which is preliminary data.</text>
</comment>
<keyword evidence="2" id="KW-1185">Reference proteome</keyword>
<evidence type="ECO:0000313" key="2">
    <source>
        <dbReference type="Proteomes" id="UP001519654"/>
    </source>
</evidence>
<evidence type="ECO:0000313" key="1">
    <source>
        <dbReference type="EMBL" id="MBU2662630.1"/>
    </source>
</evidence>
<dbReference type="EMBL" id="JAHKKG010000001">
    <property type="protein sequence ID" value="MBU2662630.1"/>
    <property type="molecule type" value="Genomic_DNA"/>
</dbReference>
<dbReference type="RefSeq" id="WP_215784557.1">
    <property type="nucleotide sequence ID" value="NZ_JAHKKG010000001.1"/>
</dbReference>
<proteinExistence type="predicted"/>
<organism evidence="1 2">
    <name type="scientific">Paractinoplanes bogorensis</name>
    <dbReference type="NCBI Taxonomy" id="1610840"/>
    <lineage>
        <taxon>Bacteria</taxon>
        <taxon>Bacillati</taxon>
        <taxon>Actinomycetota</taxon>
        <taxon>Actinomycetes</taxon>
        <taxon>Micromonosporales</taxon>
        <taxon>Micromonosporaceae</taxon>
        <taxon>Paractinoplanes</taxon>
    </lineage>
</organism>
<protein>
    <submittedName>
        <fullName evidence="1">Uncharacterized protein</fullName>
    </submittedName>
</protein>
<gene>
    <name evidence="1" type="ORF">KOI35_03845</name>
</gene>
<reference evidence="1 2" key="1">
    <citation type="submission" date="2021-06" db="EMBL/GenBank/DDBJ databases">
        <title>Actinoplanes lichenicola sp. nov., and Actinoplanes ovalisporus sp. nov., isolated from lichen in Thailand.</title>
        <authorList>
            <person name="Saeng-In P."/>
            <person name="Kanchanasin P."/>
            <person name="Yuki M."/>
            <person name="Kudo T."/>
            <person name="Ohkuma M."/>
            <person name="Phongsopitanun W."/>
            <person name="Tanasupawat S."/>
        </authorList>
    </citation>
    <scope>NUCLEOTIDE SEQUENCE [LARGE SCALE GENOMIC DNA]</scope>
    <source>
        <strain evidence="1 2">NBRC 110975</strain>
    </source>
</reference>